<organism evidence="2 3">
    <name type="scientific">Seminavis robusta</name>
    <dbReference type="NCBI Taxonomy" id="568900"/>
    <lineage>
        <taxon>Eukaryota</taxon>
        <taxon>Sar</taxon>
        <taxon>Stramenopiles</taxon>
        <taxon>Ochrophyta</taxon>
        <taxon>Bacillariophyta</taxon>
        <taxon>Bacillariophyceae</taxon>
        <taxon>Bacillariophycidae</taxon>
        <taxon>Naviculales</taxon>
        <taxon>Naviculaceae</taxon>
        <taxon>Seminavis</taxon>
    </lineage>
</organism>
<keyword evidence="3" id="KW-1185">Reference proteome</keyword>
<accession>A0A9N8DRR5</accession>
<reference evidence="2" key="1">
    <citation type="submission" date="2020-06" db="EMBL/GenBank/DDBJ databases">
        <authorList>
            <consortium name="Plant Systems Biology data submission"/>
        </authorList>
    </citation>
    <scope>NUCLEOTIDE SEQUENCE</scope>
    <source>
        <strain evidence="2">D6</strain>
    </source>
</reference>
<evidence type="ECO:0000313" key="2">
    <source>
        <dbReference type="EMBL" id="CAB9505739.1"/>
    </source>
</evidence>
<comment type="caution">
    <text evidence="2">The sequence shown here is derived from an EMBL/GenBank/DDBJ whole genome shotgun (WGS) entry which is preliminary data.</text>
</comment>
<dbReference type="Proteomes" id="UP001153069">
    <property type="component" value="Unassembled WGS sequence"/>
</dbReference>
<protein>
    <submittedName>
        <fullName evidence="2">Uncharacterized protein</fullName>
    </submittedName>
</protein>
<evidence type="ECO:0000313" key="3">
    <source>
        <dbReference type="Proteomes" id="UP001153069"/>
    </source>
</evidence>
<feature type="region of interest" description="Disordered" evidence="1">
    <location>
        <begin position="65"/>
        <end position="90"/>
    </location>
</feature>
<sequence>MKAPTPPSNNLHQCLRGVNGVTIGSSQEVQETCGGNDTARSMRRISSILRDALDIIDQDSAFLSLTNHDSGPRGGNNNTNNNNNPDFPTN</sequence>
<evidence type="ECO:0000256" key="1">
    <source>
        <dbReference type="SAM" id="MobiDB-lite"/>
    </source>
</evidence>
<dbReference type="AlphaFoldDB" id="A0A9N8DRR5"/>
<proteinExistence type="predicted"/>
<dbReference type="EMBL" id="CAICTM010000241">
    <property type="protein sequence ID" value="CAB9505739.1"/>
    <property type="molecule type" value="Genomic_DNA"/>
</dbReference>
<name>A0A9N8DRR5_9STRA</name>
<gene>
    <name evidence="2" type="ORF">SEMRO_242_G096520.1</name>
</gene>